<dbReference type="SUPFAM" id="SSF103481">
    <property type="entry name" value="Multidrug resistance efflux transporter EmrE"/>
    <property type="match status" value="1"/>
</dbReference>
<evidence type="ECO:0008006" key="4">
    <source>
        <dbReference type="Google" id="ProtNLM"/>
    </source>
</evidence>
<organism evidence="3">
    <name type="scientific">uncultured Thiotrichaceae bacterium</name>
    <dbReference type="NCBI Taxonomy" id="298394"/>
    <lineage>
        <taxon>Bacteria</taxon>
        <taxon>Pseudomonadati</taxon>
        <taxon>Pseudomonadota</taxon>
        <taxon>Gammaproteobacteria</taxon>
        <taxon>Thiotrichales</taxon>
        <taxon>Thiotrichaceae</taxon>
        <taxon>environmental samples</taxon>
    </lineage>
</organism>
<feature type="chain" id="PRO_5028387792" description="EamA domain-containing protein" evidence="2">
    <location>
        <begin position="18"/>
        <end position="79"/>
    </location>
</feature>
<reference evidence="3" key="1">
    <citation type="submission" date="2020-01" db="EMBL/GenBank/DDBJ databases">
        <authorList>
            <person name="Meier V. D."/>
            <person name="Meier V D."/>
        </authorList>
    </citation>
    <scope>NUCLEOTIDE SEQUENCE</scope>
    <source>
        <strain evidence="3">HLG_WM_MAG_09</strain>
    </source>
</reference>
<proteinExistence type="predicted"/>
<dbReference type="Gene3D" id="1.10.3730.20">
    <property type="match status" value="1"/>
</dbReference>
<gene>
    <name evidence="3" type="ORF">HELGO_WM27548</name>
</gene>
<keyword evidence="1" id="KW-0812">Transmembrane</keyword>
<dbReference type="AlphaFoldDB" id="A0A6S6UFX0"/>
<evidence type="ECO:0000256" key="1">
    <source>
        <dbReference type="SAM" id="Phobius"/>
    </source>
</evidence>
<dbReference type="EMBL" id="CACVAT010000653">
    <property type="protein sequence ID" value="CAA6830928.1"/>
    <property type="molecule type" value="Genomic_DNA"/>
</dbReference>
<dbReference type="InterPro" id="IPR037185">
    <property type="entry name" value="EmrE-like"/>
</dbReference>
<evidence type="ECO:0000313" key="3">
    <source>
        <dbReference type="EMBL" id="CAA6830928.1"/>
    </source>
</evidence>
<keyword evidence="1" id="KW-0472">Membrane</keyword>
<accession>A0A6S6UFX0</accession>
<feature type="signal peptide" evidence="2">
    <location>
        <begin position="1"/>
        <end position="17"/>
    </location>
</feature>
<feature type="transmembrane region" description="Helical" evidence="1">
    <location>
        <begin position="54"/>
        <end position="71"/>
    </location>
</feature>
<protein>
    <recommendedName>
        <fullName evidence="4">EamA domain-containing protein</fullName>
    </recommendedName>
</protein>
<keyword evidence="1" id="KW-1133">Transmembrane helix</keyword>
<name>A0A6S6UFX0_9GAMM</name>
<keyword evidence="2" id="KW-0732">Signal</keyword>
<evidence type="ECO:0000256" key="2">
    <source>
        <dbReference type="SAM" id="SignalP"/>
    </source>
</evidence>
<sequence>MLIAVAIGSLAMHFSLAAAYQNAPASLVAPLEYLYMPLAILGGYVFFDEIPHATAIVGIVIIISAGLIIAWRERVSGKN</sequence>